<sequence length="292" mass="32688">MKSSKLLKLLAITLFLMVIAGCSAKQNTQPPETPTSLETPTNTTSLILIGYNDAWQSGTKDGLYGYDPNGGWGDIEYIFSTDVRYCKPWDAGFVLTFDQNIDSFFYIAIYNADDTPKILYINTYDNKTPPYNWKNILKEEIKADTAKKFQVIKVNISKDDFYDNENSREGIQQQFSIYAADINGNGVDTVKVAYIGNPGEKPELLFSKVEWGPNLVVDISNIGLKPAENVTVNIYSYENGQPQILATQTISLLNPNTTKELIFENASNATEIRIDPDNTIEEIIEENNLTGT</sequence>
<accession>B8DZ51</accession>
<dbReference type="AlphaFoldDB" id="B8DZ51"/>
<name>B8DZ51_DICTD</name>
<dbReference type="InterPro" id="IPR011635">
    <property type="entry name" value="CARDB"/>
</dbReference>
<organism evidence="3 4">
    <name type="scientific">Dictyoglomus turgidum (strain DSM 6724 / Z-1310)</name>
    <dbReference type="NCBI Taxonomy" id="515635"/>
    <lineage>
        <taxon>Bacteria</taxon>
        <taxon>Pseudomonadati</taxon>
        <taxon>Dictyoglomota</taxon>
        <taxon>Dictyoglomia</taxon>
        <taxon>Dictyoglomales</taxon>
        <taxon>Dictyoglomaceae</taxon>
        <taxon>Dictyoglomus</taxon>
    </lineage>
</organism>
<evidence type="ECO:0000313" key="3">
    <source>
        <dbReference type="EMBL" id="ACK41677.1"/>
    </source>
</evidence>
<gene>
    <name evidence="3" type="ordered locus">Dtur_0373</name>
</gene>
<reference evidence="4" key="1">
    <citation type="journal article" date="2016" name="Front. Microbiol.">
        <title>The complete genome sequence of hyperthermophile Dictyoglomus turgidum DSM 6724 reveals a specialized carbohydrate fermentor.</title>
        <authorList>
            <person name="Brumm P.J."/>
            <person name="Gowda K."/>
            <person name="Robb F.T."/>
            <person name="Mead D.A."/>
        </authorList>
    </citation>
    <scope>NUCLEOTIDE SEQUENCE [LARGE SCALE GENOMIC DNA]</scope>
    <source>
        <strain evidence="4">DSM 6724 / Z-1310</strain>
    </source>
</reference>
<proteinExistence type="predicted"/>
<dbReference type="InParanoid" id="B8DZ51"/>
<evidence type="ECO:0000259" key="2">
    <source>
        <dbReference type="Pfam" id="PF07705"/>
    </source>
</evidence>
<dbReference type="Pfam" id="PF07705">
    <property type="entry name" value="CARDB"/>
    <property type="match status" value="1"/>
</dbReference>
<evidence type="ECO:0000313" key="4">
    <source>
        <dbReference type="Proteomes" id="UP000007719"/>
    </source>
</evidence>
<dbReference type="EMBL" id="CP001251">
    <property type="protein sequence ID" value="ACK41677.1"/>
    <property type="molecule type" value="Genomic_DNA"/>
</dbReference>
<dbReference type="HOGENOM" id="CLU_952272_0_0_0"/>
<dbReference type="PROSITE" id="PS51257">
    <property type="entry name" value="PROKAR_LIPOPROTEIN"/>
    <property type="match status" value="1"/>
</dbReference>
<dbReference type="Gene3D" id="2.60.40.10">
    <property type="entry name" value="Immunoglobulins"/>
    <property type="match status" value="1"/>
</dbReference>
<dbReference type="KEGG" id="dtu:Dtur_0373"/>
<dbReference type="InterPro" id="IPR013783">
    <property type="entry name" value="Ig-like_fold"/>
</dbReference>
<dbReference type="Proteomes" id="UP000007719">
    <property type="component" value="Chromosome"/>
</dbReference>
<feature type="chain" id="PRO_5002870550" description="CARDB domain-containing protein" evidence="1">
    <location>
        <begin position="25"/>
        <end position="292"/>
    </location>
</feature>
<keyword evidence="4" id="KW-1185">Reference proteome</keyword>
<feature type="domain" description="CARDB" evidence="2">
    <location>
        <begin position="215"/>
        <end position="289"/>
    </location>
</feature>
<keyword evidence="1" id="KW-0732">Signal</keyword>
<protein>
    <recommendedName>
        <fullName evidence="2">CARDB domain-containing protein</fullName>
    </recommendedName>
</protein>
<dbReference type="EnsemblBacteria" id="ACK41677">
    <property type="protein sequence ID" value="ACK41677"/>
    <property type="gene ID" value="Dtur_0373"/>
</dbReference>
<evidence type="ECO:0000256" key="1">
    <source>
        <dbReference type="SAM" id="SignalP"/>
    </source>
</evidence>
<dbReference type="STRING" id="515635.Dtur_0373"/>
<dbReference type="RefSeq" id="WP_012582762.1">
    <property type="nucleotide sequence ID" value="NC_011661.1"/>
</dbReference>
<feature type="signal peptide" evidence="1">
    <location>
        <begin position="1"/>
        <end position="24"/>
    </location>
</feature>